<dbReference type="InterPro" id="IPR001584">
    <property type="entry name" value="Integrase_cat-core"/>
</dbReference>
<dbReference type="Proteomes" id="UP000620124">
    <property type="component" value="Unassembled WGS sequence"/>
</dbReference>
<organism evidence="20 21">
    <name type="scientific">Mycena venus</name>
    <dbReference type="NCBI Taxonomy" id="2733690"/>
    <lineage>
        <taxon>Eukaryota</taxon>
        <taxon>Fungi</taxon>
        <taxon>Dikarya</taxon>
        <taxon>Basidiomycota</taxon>
        <taxon>Agaricomycotina</taxon>
        <taxon>Agaricomycetes</taxon>
        <taxon>Agaricomycetidae</taxon>
        <taxon>Agaricales</taxon>
        <taxon>Marasmiineae</taxon>
        <taxon>Mycenaceae</taxon>
        <taxon>Mycena</taxon>
    </lineage>
</organism>
<evidence type="ECO:0000259" key="19">
    <source>
        <dbReference type="PROSITE" id="PS50994"/>
    </source>
</evidence>
<keyword evidence="10" id="KW-0460">Magnesium</keyword>
<evidence type="ECO:0000256" key="8">
    <source>
        <dbReference type="ARBA" id="ARBA00022759"/>
    </source>
</evidence>
<dbReference type="InterPro" id="IPR041373">
    <property type="entry name" value="RT_RNaseH"/>
</dbReference>
<dbReference type="Gene3D" id="3.30.70.270">
    <property type="match status" value="2"/>
</dbReference>
<keyword evidence="7" id="KW-0064">Aspartyl protease</keyword>
<dbReference type="GO" id="GO:0015074">
    <property type="term" value="P:DNA integration"/>
    <property type="evidence" value="ECO:0007669"/>
    <property type="project" value="UniProtKB-KW"/>
</dbReference>
<dbReference type="GO" id="GO:0004190">
    <property type="term" value="F:aspartic-type endopeptidase activity"/>
    <property type="evidence" value="ECO:0007669"/>
    <property type="project" value="UniProtKB-KW"/>
</dbReference>
<feature type="compositionally biased region" description="Basic and acidic residues" evidence="17">
    <location>
        <begin position="990"/>
        <end position="1012"/>
    </location>
</feature>
<dbReference type="Gene3D" id="2.40.70.10">
    <property type="entry name" value="Acid Proteases"/>
    <property type="match status" value="1"/>
</dbReference>
<evidence type="ECO:0000256" key="14">
    <source>
        <dbReference type="ARBA" id="ARBA00022932"/>
    </source>
</evidence>
<feature type="compositionally biased region" description="Basic and acidic residues" evidence="17">
    <location>
        <begin position="913"/>
        <end position="922"/>
    </location>
</feature>
<keyword evidence="21" id="KW-1185">Reference proteome</keyword>
<dbReference type="Pfam" id="PF00078">
    <property type="entry name" value="RVT_1"/>
    <property type="match status" value="1"/>
</dbReference>
<keyword evidence="2" id="KW-0645">Protease</keyword>
<dbReference type="SUPFAM" id="SSF53098">
    <property type="entry name" value="Ribonuclease H-like"/>
    <property type="match status" value="1"/>
</dbReference>
<dbReference type="OrthoDB" id="3227343at2759"/>
<feature type="compositionally biased region" description="Basic and acidic residues" evidence="17">
    <location>
        <begin position="871"/>
        <end position="903"/>
    </location>
</feature>
<dbReference type="InterPro" id="IPR050951">
    <property type="entry name" value="Retrovirus_Pol_polyprotein"/>
</dbReference>
<dbReference type="InterPro" id="IPR041588">
    <property type="entry name" value="Integrase_H2C2"/>
</dbReference>
<dbReference type="SUPFAM" id="SSF50630">
    <property type="entry name" value="Acid proteases"/>
    <property type="match status" value="1"/>
</dbReference>
<dbReference type="GO" id="GO:0046872">
    <property type="term" value="F:metal ion binding"/>
    <property type="evidence" value="ECO:0007669"/>
    <property type="project" value="UniProtKB-KW"/>
</dbReference>
<dbReference type="Pfam" id="PF24626">
    <property type="entry name" value="SH3_Tf2-1"/>
    <property type="match status" value="1"/>
</dbReference>
<dbReference type="InterPro" id="IPR056924">
    <property type="entry name" value="SH3_Tf2-1"/>
</dbReference>
<dbReference type="CDD" id="cd01647">
    <property type="entry name" value="RT_LTR"/>
    <property type="match status" value="1"/>
</dbReference>
<dbReference type="Pfam" id="PF17921">
    <property type="entry name" value="Integrase_H2C2"/>
    <property type="match status" value="1"/>
</dbReference>
<dbReference type="PROSITE" id="PS50994">
    <property type="entry name" value="INTEGRASE"/>
    <property type="match status" value="1"/>
</dbReference>
<feature type="compositionally biased region" description="Basic and acidic residues" evidence="17">
    <location>
        <begin position="932"/>
        <end position="946"/>
    </location>
</feature>
<dbReference type="GO" id="GO:0006310">
    <property type="term" value="P:DNA recombination"/>
    <property type="evidence" value="ECO:0007669"/>
    <property type="project" value="UniProtKB-KW"/>
</dbReference>
<keyword evidence="9" id="KW-0378">Hydrolase</keyword>
<feature type="domain" description="Reverse transcriptase" evidence="18">
    <location>
        <begin position="412"/>
        <end position="594"/>
    </location>
</feature>
<dbReference type="CDD" id="cd00303">
    <property type="entry name" value="retropepsin_like"/>
    <property type="match status" value="1"/>
</dbReference>
<dbReference type="InterPro" id="IPR012337">
    <property type="entry name" value="RNaseH-like_sf"/>
</dbReference>
<accession>A0A8H6XX34</accession>
<keyword evidence="3" id="KW-0808">Transferase</keyword>
<feature type="region of interest" description="Disordered" evidence="17">
    <location>
        <begin position="1788"/>
        <end position="1815"/>
    </location>
</feature>
<evidence type="ECO:0000313" key="20">
    <source>
        <dbReference type="EMBL" id="KAF7348752.1"/>
    </source>
</evidence>
<feature type="compositionally biased region" description="Polar residues" evidence="17">
    <location>
        <begin position="954"/>
        <end position="970"/>
    </location>
</feature>
<dbReference type="GO" id="GO:0003677">
    <property type="term" value="F:DNA binding"/>
    <property type="evidence" value="ECO:0007669"/>
    <property type="project" value="UniProtKB-KW"/>
</dbReference>
<proteinExistence type="predicted"/>
<sequence length="1891" mass="212896">MRTSAKLFTIEDAYTDEVVTLPLEYVRVPVFHLLDWYARQKAIALNMEYKRSLIHKFPIEEIFADAVQQYFVDIAARVPMFHEVGVARILREPNNLEGPDEYLVCIPVGELDLHEVIAEELLLNPRLDLVGWVLKKQLKCVLRENDARYGWENTHRDGFFDELFATAEPEVEGEFILHCGGVQIPADSVKGIAHTASTPRLSDRVVAQPLVIVVRVNGEPVQALVDSGSLGDLVSTSLADQLRLKRKELKDPITLQLAVQGSRSKINHSVNVKMSYQDITEERSFLVANLSGYDMILGTAWLFQHKVSIGLNPARVCVGSADTVPLEGVATARVFTGAVGLGDHDAIQAARDELLEYAKPICKTADEMGLPPLRAINHTIPLIDENKILPWRPSRCPEALRPQWDKKRSTYLKAGRWQITNAGNTAPMLFIPKVKTNPPGLRVVVDLRARNANTVKMTSPLPDMDGILRRVARCKFRSLIDGQDAYEQIRIILEHVPRTAVSTPDGNMISLVLQQGDCNAPATYQSLMNHLFGQYIGVFMDVYLDDIIVYSNILEDHIKHIKVIIDILEREKLYLSAGKMQLLKDELSVLGRVVGNGGIRMDPHKVDVMINWKVPTNRGLLRGFLGSVTYLGGDVPDIAKPMGILHELTSDSVPFRWSYTHQRAFEDVKFLVDKSRNHHCVPLDYTPGAPPIWLVTDGSSSAVAGVVCQGKSWKTAKIAAFFSAKLNSAQQNYAVHEIEMLAGVEAMLRHRDILQGCRFTWVTDHKGLIHLVNQKNLSGRQARWIEKTSSFDYQIEYVPGTENVLADALSRIYSNDAPGTVRARSEYTYHDVIDNNDLDIDSITMPVFAGLEAMALSSDRVMRSGTRRVLKTADAKSGGKETADAKSSGKEAADAKSTPDDRASSPFGSKACMDPKEGEGTRKSTRVKKLKIRDDTPVILTKKTEAETPPNKRPASSESKKGSPTLNIGKTTAVPVPTVSPAINTRRRGGRQEEKSGDTADHADPSSRDHSTEANVPADAYELREDPPRSGPTTALGDDFEFLDDSLLNVVNSGWQGLDLKDFISGKYAEDPFFEKILATLKAFRNFEVEEGLIYLKETDNRVLCIPKLEYEGQNLREIIIAEAHSLLAHLGLKKMLDYLWDHFWWKEIVDDTRSYCESCSTCKRSKPSNQKPYGFLHSLNPPSEPWDSMGVDFVGPLPESKNRNGVFNSLAVVIDLLTGMVHLIPTCINYTARQMAELMFEHVYKLHGLPKSIVSDRDSLFTSIFWKRLHELIGVKLRMSSAYHPETDGSTEQANRTVTQMLRQCIGPGQKDWVSKLPAIEFAMNSARSETTGYSPFFLNTGRMPRSLLWNSDRTREYAGVANFALQRRLAIMSAHDSMIAARVKQTRNANRKRQAAPFENGDLVYLSSKNVTFEKGLARKLIPKYIGPYAIIRDFGNNSFQLDLPANMKQRGVHDVFHSSLLRIHVPNDDRRFPGRLECQLGISLNDETNEWAVDRVLSHHGRRSKALFEILWKSGDKNWMPYPQAKRLEALNEYFEAIGISDIKELPYGQGRPPWELLNYLPTFIMTKKSAPRHPFHLGALTEDLDKLPEHMREFNVEHHALRRINRETFRFDAGDGAVELMSVTTVRHYMGYHLALCTEEDNPGLAPAYYDYFAATMNEHDGSGFRDGTILWDDTLEPADPKTFCILDGDIDTRVYLCAGEVATSEVELLDYHRLKDAETKNSVKWRKRRGEEKAQKELEASGLVSVSLDGFAKKRKRLQRLVDDEGKKKAHVDDTPGLRGRHAWPGGWRSRRDARQRPSRWGLGTQRGPREQLETTDVALVWRAGCNGALPRLSFLILSRTTHTPIISLSSTFINSYSPRRVSQTLSYPFYHHSDLFHFDPYTYRI</sequence>
<keyword evidence="8" id="KW-0255">Endonuclease</keyword>
<dbReference type="GO" id="GO:0005634">
    <property type="term" value="C:nucleus"/>
    <property type="evidence" value="ECO:0007669"/>
    <property type="project" value="UniProtKB-ARBA"/>
</dbReference>
<evidence type="ECO:0000256" key="13">
    <source>
        <dbReference type="ARBA" id="ARBA00022918"/>
    </source>
</evidence>
<dbReference type="PANTHER" id="PTHR37984:SF5">
    <property type="entry name" value="PROTEIN NYNRIN-LIKE"/>
    <property type="match status" value="1"/>
</dbReference>
<evidence type="ECO:0000256" key="4">
    <source>
        <dbReference type="ARBA" id="ARBA00022695"/>
    </source>
</evidence>
<dbReference type="InterPro" id="IPR043128">
    <property type="entry name" value="Rev_trsase/Diguanyl_cyclase"/>
</dbReference>
<evidence type="ECO:0000256" key="11">
    <source>
        <dbReference type="ARBA" id="ARBA00022884"/>
    </source>
</evidence>
<dbReference type="GO" id="GO:0004519">
    <property type="term" value="F:endonuclease activity"/>
    <property type="evidence" value="ECO:0007669"/>
    <property type="project" value="UniProtKB-KW"/>
</dbReference>
<dbReference type="PROSITE" id="PS50878">
    <property type="entry name" value="RT_POL"/>
    <property type="match status" value="1"/>
</dbReference>
<dbReference type="Gene3D" id="1.10.340.70">
    <property type="match status" value="1"/>
</dbReference>
<evidence type="ECO:0000256" key="10">
    <source>
        <dbReference type="ARBA" id="ARBA00022842"/>
    </source>
</evidence>
<feature type="region of interest" description="Disordered" evidence="17">
    <location>
        <begin position="868"/>
        <end position="1036"/>
    </location>
</feature>
<keyword evidence="14" id="KW-0239">DNA-directed DNA polymerase</keyword>
<keyword evidence="4" id="KW-0548">Nucleotidyltransferase</keyword>
<evidence type="ECO:0000256" key="6">
    <source>
        <dbReference type="ARBA" id="ARBA00022723"/>
    </source>
</evidence>
<reference evidence="20" key="1">
    <citation type="submission" date="2020-05" db="EMBL/GenBank/DDBJ databases">
        <title>Mycena genomes resolve the evolution of fungal bioluminescence.</title>
        <authorList>
            <person name="Tsai I.J."/>
        </authorList>
    </citation>
    <scope>NUCLEOTIDE SEQUENCE</scope>
    <source>
        <strain evidence="20">CCC161011</strain>
    </source>
</reference>
<keyword evidence="13" id="KW-0695">RNA-directed DNA polymerase</keyword>
<dbReference type="Pfam" id="PF17917">
    <property type="entry name" value="RT_RNaseH"/>
    <property type="match status" value="1"/>
</dbReference>
<dbReference type="GO" id="GO:0006508">
    <property type="term" value="P:proteolysis"/>
    <property type="evidence" value="ECO:0007669"/>
    <property type="project" value="UniProtKB-KW"/>
</dbReference>
<keyword evidence="5" id="KW-0540">Nuclease</keyword>
<feature type="domain" description="Integrase catalytic" evidence="19">
    <location>
        <begin position="1182"/>
        <end position="1345"/>
    </location>
</feature>
<dbReference type="SUPFAM" id="SSF56672">
    <property type="entry name" value="DNA/RNA polymerases"/>
    <property type="match status" value="1"/>
</dbReference>
<dbReference type="GO" id="GO:0003887">
    <property type="term" value="F:DNA-directed DNA polymerase activity"/>
    <property type="evidence" value="ECO:0007669"/>
    <property type="project" value="UniProtKB-KW"/>
</dbReference>
<evidence type="ECO:0000256" key="17">
    <source>
        <dbReference type="SAM" id="MobiDB-lite"/>
    </source>
</evidence>
<dbReference type="EMBL" id="JACAZI010000011">
    <property type="protein sequence ID" value="KAF7348752.1"/>
    <property type="molecule type" value="Genomic_DNA"/>
</dbReference>
<keyword evidence="15" id="KW-0238">DNA-binding</keyword>
<evidence type="ECO:0000256" key="3">
    <source>
        <dbReference type="ARBA" id="ARBA00022679"/>
    </source>
</evidence>
<keyword evidence="11" id="KW-0694">RNA-binding</keyword>
<evidence type="ECO:0000256" key="2">
    <source>
        <dbReference type="ARBA" id="ARBA00022670"/>
    </source>
</evidence>
<evidence type="ECO:0000256" key="15">
    <source>
        <dbReference type="ARBA" id="ARBA00023125"/>
    </source>
</evidence>
<evidence type="ECO:0000256" key="9">
    <source>
        <dbReference type="ARBA" id="ARBA00022801"/>
    </source>
</evidence>
<keyword evidence="6" id="KW-0479">Metal-binding</keyword>
<dbReference type="CDD" id="cd09274">
    <property type="entry name" value="RNase_HI_RT_Ty3"/>
    <property type="match status" value="1"/>
</dbReference>
<evidence type="ECO:0000256" key="5">
    <source>
        <dbReference type="ARBA" id="ARBA00022722"/>
    </source>
</evidence>
<evidence type="ECO:0000256" key="7">
    <source>
        <dbReference type="ARBA" id="ARBA00022750"/>
    </source>
</evidence>
<gene>
    <name evidence="20" type="ORF">MVEN_01394300</name>
</gene>
<evidence type="ECO:0000256" key="12">
    <source>
        <dbReference type="ARBA" id="ARBA00022908"/>
    </source>
</evidence>
<comment type="caution">
    <text evidence="20">The sequence shown here is derived from an EMBL/GenBank/DDBJ whole genome shotgun (WGS) entry which is preliminary data.</text>
</comment>
<dbReference type="InterPro" id="IPR036397">
    <property type="entry name" value="RNaseH_sf"/>
</dbReference>
<dbReference type="InterPro" id="IPR000477">
    <property type="entry name" value="RT_dom"/>
</dbReference>
<protein>
    <recommendedName>
        <fullName evidence="1">RNA-directed DNA polymerase</fullName>
        <ecNumber evidence="1">2.7.7.49</ecNumber>
    </recommendedName>
</protein>
<dbReference type="PANTHER" id="PTHR37984">
    <property type="entry name" value="PROTEIN CBG26694"/>
    <property type="match status" value="1"/>
</dbReference>
<dbReference type="InterPro" id="IPR021109">
    <property type="entry name" value="Peptidase_aspartic_dom_sf"/>
</dbReference>
<dbReference type="InterPro" id="IPR043502">
    <property type="entry name" value="DNA/RNA_pol_sf"/>
</dbReference>
<dbReference type="GO" id="GO:0003964">
    <property type="term" value="F:RNA-directed DNA polymerase activity"/>
    <property type="evidence" value="ECO:0007669"/>
    <property type="project" value="UniProtKB-KW"/>
</dbReference>
<keyword evidence="16" id="KW-0233">DNA recombination</keyword>
<dbReference type="Gene3D" id="3.30.420.10">
    <property type="entry name" value="Ribonuclease H-like superfamily/Ribonuclease H"/>
    <property type="match status" value="1"/>
</dbReference>
<dbReference type="Pfam" id="PF08284">
    <property type="entry name" value="RVP_2"/>
    <property type="match status" value="1"/>
</dbReference>
<keyword evidence="12" id="KW-0229">DNA integration</keyword>
<evidence type="ECO:0000256" key="16">
    <source>
        <dbReference type="ARBA" id="ARBA00023172"/>
    </source>
</evidence>
<dbReference type="GO" id="GO:0003723">
    <property type="term" value="F:RNA binding"/>
    <property type="evidence" value="ECO:0007669"/>
    <property type="project" value="UniProtKB-KW"/>
</dbReference>
<dbReference type="EC" id="2.7.7.49" evidence="1"/>
<dbReference type="Gene3D" id="3.10.10.10">
    <property type="entry name" value="HIV Type 1 Reverse Transcriptase, subunit A, domain 1"/>
    <property type="match status" value="1"/>
</dbReference>
<name>A0A8H6XX34_9AGAR</name>
<evidence type="ECO:0000256" key="1">
    <source>
        <dbReference type="ARBA" id="ARBA00012493"/>
    </source>
</evidence>
<evidence type="ECO:0000259" key="18">
    <source>
        <dbReference type="PROSITE" id="PS50878"/>
    </source>
</evidence>
<evidence type="ECO:0000313" key="21">
    <source>
        <dbReference type="Proteomes" id="UP000620124"/>
    </source>
</evidence>